<dbReference type="InterPro" id="IPR025960">
    <property type="entry name" value="RVT_N"/>
</dbReference>
<evidence type="ECO:0000313" key="2">
    <source>
        <dbReference type="EMBL" id="ASO75995.1"/>
    </source>
</evidence>
<reference evidence="2" key="1">
    <citation type="journal article" date="2017" name="Genome Biol. Evol.">
        <title>Evolutionary Dynamics of Cryptophyte Plastid Genomes.</title>
        <authorList>
            <person name="Kim J.I."/>
            <person name="Moore C.E."/>
            <person name="Archibald J.M."/>
            <person name="Bhattacharya D."/>
            <person name="Yi G."/>
            <person name="Yoon H.S."/>
            <person name="Shin W."/>
        </authorList>
    </citation>
    <scope>NUCLEOTIDE SEQUENCE</scope>
    <source>
        <strain evidence="2">CCMP1868</strain>
    </source>
</reference>
<accession>A0A222AHY4</accession>
<feature type="domain" description="Reverse transcriptase N-terminal" evidence="1">
    <location>
        <begin position="11"/>
        <end position="91"/>
    </location>
</feature>
<dbReference type="InterPro" id="IPR051083">
    <property type="entry name" value="GrpII_Intron_Splice-Mob/Def"/>
</dbReference>
<dbReference type="Pfam" id="PF13655">
    <property type="entry name" value="RVT_N"/>
    <property type="match status" value="1"/>
</dbReference>
<name>A0A222AHY4_9CRYP</name>
<dbReference type="PANTHER" id="PTHR34047:SF2">
    <property type="entry name" value="NUCLEAR INTRON MATURASE 1, MITOCHONDRIAL"/>
    <property type="match status" value="1"/>
</dbReference>
<keyword evidence="2" id="KW-0934">Plastid</keyword>
<evidence type="ECO:0000259" key="1">
    <source>
        <dbReference type="Pfam" id="PF13655"/>
    </source>
</evidence>
<sequence>MDISTKKSASWKDLPWSLFEIKTFNLQRRIYSAVNKGDIKEAIKLQKFLINSASGQLLAVRKVTEFNLHNKIPGIDNKIILDSKEKFKILLEISNHIDTWNHSPLKKVKIPTCKTLENSLKIPTIQDRIIQYIWKLALEPTYNALFSNISYGSNSSNSNLKIQKTIIKTLSNLSKIDEVKVLKIDLSTSLEKIDYQNIIEKLIFPKKYKNGIFKALNQGILNKNVFYTPNTIQEISISPLLGCILLYGICPQNITQNFKNNKANSFKKLNWNLCYNTNLLFILKKSEDEKKIVSLIKRIRFKKTYMKIDKIELINPVKGFQFLDWNFVLKKNGRAISFPSRENWLIHKEKIKKTLKKPKYSIETRIEKLKVLSKDWYYYHRYCNLSKINTQLYHLKRWYSVYIRAKTKMTKEKRILSLKQIFHDSKYSPTKLNKNKSILNYKIKLNK</sequence>
<dbReference type="EMBL" id="KY856940">
    <property type="protein sequence ID" value="ASO75995.1"/>
    <property type="molecule type" value="Genomic_DNA"/>
</dbReference>
<geneLocation type="plastid" evidence="2"/>
<organism evidence="2">
    <name type="scientific">Storeatula sp. CCMP1868</name>
    <dbReference type="NCBI Taxonomy" id="195070"/>
    <lineage>
        <taxon>Eukaryota</taxon>
        <taxon>Cryptophyceae</taxon>
        <taxon>Pyrenomonadales</taxon>
        <taxon>Pyrenomonadaceae</taxon>
        <taxon>Storeatula</taxon>
    </lineage>
</organism>
<protein>
    <submittedName>
        <fullName evidence="2">Group II intron protein</fullName>
    </submittedName>
</protein>
<proteinExistence type="predicted"/>
<dbReference type="AlphaFoldDB" id="A0A222AHY4"/>
<dbReference type="PANTHER" id="PTHR34047">
    <property type="entry name" value="NUCLEAR INTRON MATURASE 1, MITOCHONDRIAL-RELATED"/>
    <property type="match status" value="1"/>
</dbReference>